<dbReference type="GO" id="GO:0047617">
    <property type="term" value="F:fatty acyl-CoA hydrolase activity"/>
    <property type="evidence" value="ECO:0007669"/>
    <property type="project" value="TreeGrafter"/>
</dbReference>
<feature type="domain" description="Thioesterase" evidence="1">
    <location>
        <begin position="11"/>
        <end position="95"/>
    </location>
</feature>
<dbReference type="Pfam" id="PF03061">
    <property type="entry name" value="4HBT"/>
    <property type="match status" value="1"/>
</dbReference>
<evidence type="ECO:0000313" key="3">
    <source>
        <dbReference type="Proteomes" id="UP000619260"/>
    </source>
</evidence>
<dbReference type="PANTHER" id="PTHR31793">
    <property type="entry name" value="4-HYDROXYBENZOYL-COA THIOESTERASE FAMILY MEMBER"/>
    <property type="match status" value="1"/>
</dbReference>
<dbReference type="InterPro" id="IPR050563">
    <property type="entry name" value="4-hydroxybenzoyl-CoA_TE"/>
</dbReference>
<gene>
    <name evidence="2" type="ORF">Val02_85900</name>
</gene>
<evidence type="ECO:0000259" key="1">
    <source>
        <dbReference type="Pfam" id="PF03061"/>
    </source>
</evidence>
<name>A0A8J3YU51_9ACTN</name>
<sequence length="145" mass="16034">MEIHFDDLDPQGVVHNSRYALFIERVLGAFWRRHGFSFRDGRPTKPDVFHVVAEFGVRYLAPIPGTGTVHVHLWLEHLGGSSARYGFRVSSVDGSVTHAEGHRVNIRVDQSTRRPTPWSDESRAVASLLLPEGAAAGAVLPEKVA</sequence>
<dbReference type="PANTHER" id="PTHR31793:SF24">
    <property type="entry name" value="LONG-CHAIN ACYL-COA THIOESTERASE FADM"/>
    <property type="match status" value="1"/>
</dbReference>
<protein>
    <submittedName>
        <fullName evidence="2">Thioesterase</fullName>
    </submittedName>
</protein>
<evidence type="ECO:0000313" key="2">
    <source>
        <dbReference type="EMBL" id="GIJ51704.1"/>
    </source>
</evidence>
<reference evidence="2" key="1">
    <citation type="submission" date="2021-01" db="EMBL/GenBank/DDBJ databases">
        <title>Whole genome shotgun sequence of Virgisporangium aliadipatigenens NBRC 105644.</title>
        <authorList>
            <person name="Komaki H."/>
            <person name="Tamura T."/>
        </authorList>
    </citation>
    <scope>NUCLEOTIDE SEQUENCE</scope>
    <source>
        <strain evidence="2">NBRC 105644</strain>
    </source>
</reference>
<dbReference type="Gene3D" id="3.10.129.10">
    <property type="entry name" value="Hotdog Thioesterase"/>
    <property type="match status" value="1"/>
</dbReference>
<keyword evidence="3" id="KW-1185">Reference proteome</keyword>
<proteinExistence type="predicted"/>
<dbReference type="Proteomes" id="UP000619260">
    <property type="component" value="Unassembled WGS sequence"/>
</dbReference>
<dbReference type="CDD" id="cd00586">
    <property type="entry name" value="4HBT"/>
    <property type="match status" value="1"/>
</dbReference>
<dbReference type="InterPro" id="IPR006683">
    <property type="entry name" value="Thioestr_dom"/>
</dbReference>
<dbReference type="AlphaFoldDB" id="A0A8J3YU51"/>
<dbReference type="EMBL" id="BOPF01000053">
    <property type="protein sequence ID" value="GIJ51704.1"/>
    <property type="molecule type" value="Genomic_DNA"/>
</dbReference>
<organism evidence="2 3">
    <name type="scientific">Virgisporangium aliadipatigenens</name>
    <dbReference type="NCBI Taxonomy" id="741659"/>
    <lineage>
        <taxon>Bacteria</taxon>
        <taxon>Bacillati</taxon>
        <taxon>Actinomycetota</taxon>
        <taxon>Actinomycetes</taxon>
        <taxon>Micromonosporales</taxon>
        <taxon>Micromonosporaceae</taxon>
        <taxon>Virgisporangium</taxon>
    </lineage>
</organism>
<comment type="caution">
    <text evidence="2">The sequence shown here is derived from an EMBL/GenBank/DDBJ whole genome shotgun (WGS) entry which is preliminary data.</text>
</comment>
<dbReference type="InterPro" id="IPR029069">
    <property type="entry name" value="HotDog_dom_sf"/>
</dbReference>
<dbReference type="SUPFAM" id="SSF54637">
    <property type="entry name" value="Thioesterase/thiol ester dehydrase-isomerase"/>
    <property type="match status" value="1"/>
</dbReference>
<accession>A0A8J3YU51</accession>